<dbReference type="RefSeq" id="WP_189569346.1">
    <property type="nucleotide sequence ID" value="NZ_BMWW01000014.1"/>
</dbReference>
<accession>A0AA87Y7T0</accession>
<gene>
    <name evidence="1" type="ORF">GCM10007388_49310</name>
</gene>
<evidence type="ECO:0000313" key="1">
    <source>
        <dbReference type="EMBL" id="GGZ09970.1"/>
    </source>
</evidence>
<protein>
    <recommendedName>
        <fullName evidence="3">Type VI secretion system baseplate subunit TssF</fullName>
    </recommendedName>
</protein>
<reference evidence="1" key="2">
    <citation type="submission" date="2022-12" db="EMBL/GenBank/DDBJ databases">
        <authorList>
            <person name="Sun Q."/>
            <person name="Kim S."/>
        </authorList>
    </citation>
    <scope>NUCLEOTIDE SEQUENCE</scope>
    <source>
        <strain evidence="1">KCTC 12344</strain>
    </source>
</reference>
<dbReference type="PANTHER" id="PTHR35370:SF1">
    <property type="entry name" value="TYPE VI SECRETION SYSTEM COMPONENT TSSF1"/>
    <property type="match status" value="1"/>
</dbReference>
<reference evidence="1" key="1">
    <citation type="journal article" date="2014" name="Int. J. Syst. Evol. Microbiol.">
        <title>Complete genome sequence of Corynebacterium casei LMG S-19264T (=DSM 44701T), isolated from a smear-ripened cheese.</title>
        <authorList>
            <consortium name="US DOE Joint Genome Institute (JGI-PGF)"/>
            <person name="Walter F."/>
            <person name="Albersmeier A."/>
            <person name="Kalinowski J."/>
            <person name="Ruckert C."/>
        </authorList>
    </citation>
    <scope>NUCLEOTIDE SEQUENCE</scope>
    <source>
        <strain evidence="1">KCTC 12344</strain>
    </source>
</reference>
<dbReference type="PANTHER" id="PTHR35370">
    <property type="entry name" value="CYTOPLASMIC PROTEIN-RELATED-RELATED"/>
    <property type="match status" value="1"/>
</dbReference>
<dbReference type="PIRSF" id="PIRSF028304">
    <property type="entry name" value="UCP028304"/>
    <property type="match status" value="1"/>
</dbReference>
<dbReference type="Pfam" id="PF05947">
    <property type="entry name" value="T6SS_TssF"/>
    <property type="match status" value="1"/>
</dbReference>
<proteinExistence type="predicted"/>
<evidence type="ECO:0008006" key="3">
    <source>
        <dbReference type="Google" id="ProtNLM"/>
    </source>
</evidence>
<sequence length="586" mass="61575">MEALLPYIERELGELRRQGAAFAQRYPRLAGALPEHQPGADPHVNRLIDAVAVLNARATRRLDDEYPLFAQSLLRQLYPVYPRPFPACAIVRFGAGGSGTTAVPRGTAVRAAPVRGVTCRFRTTADVDLADARVAAARFEPAGADGCCAIVLALEGIPAGGAGRLRLFLNGAPSFCAALRDALFLHATGATAGVSGNRVALPAVPLRQAGFDAGEALLPHGPRGPEPAGILAEYFAFPARFDFIDVELSVLAPYAVAGAVTLRVALAGIDGDGATAQALAPLCADHLLTHCVPAVNLFDCAGTPLTLGPETHGGSVTPNGLAPAAHEVFAIGRVDVLPVDGAAPSRYESCYTRRADEAGSLHGRWWTLRRDERLAAVSPGHETVLALVDGTTPPVAGIVSFDITCTNRDYPTFLMPGELRGEGAAASCVVQLLRQPSPPRRVAAGRAAHWRLLAHLALARGGLMQGDGASLAALLALYDVAGTAVSRRQIAAVAGLRRKPASAWLRDRHGTVAVQGVEVTLLVDPSAFAGTGLHLFARVVDHVLAHTVQLNGFVQTVLTAANTEEELLRCAPRNGKYLLNQTARRT</sequence>
<dbReference type="Proteomes" id="UP000619512">
    <property type="component" value="Unassembled WGS sequence"/>
</dbReference>
<evidence type="ECO:0000313" key="2">
    <source>
        <dbReference type="Proteomes" id="UP000619512"/>
    </source>
</evidence>
<dbReference type="AlphaFoldDB" id="A0AA87Y7T0"/>
<dbReference type="NCBIfam" id="TIGR03359">
    <property type="entry name" value="VI_chp_6"/>
    <property type="match status" value="1"/>
</dbReference>
<dbReference type="InterPro" id="IPR010272">
    <property type="entry name" value="T6SS_TssF"/>
</dbReference>
<name>A0AA87Y7T0_9BURK</name>
<dbReference type="EMBL" id="BMWW01000014">
    <property type="protein sequence ID" value="GGZ09970.1"/>
    <property type="molecule type" value="Genomic_DNA"/>
</dbReference>
<comment type="caution">
    <text evidence="1">The sequence shown here is derived from an EMBL/GenBank/DDBJ whole genome shotgun (WGS) entry which is preliminary data.</text>
</comment>
<organism evidence="1 2">
    <name type="scientific">Pseudoduganella plicata</name>
    <dbReference type="NCBI Taxonomy" id="321984"/>
    <lineage>
        <taxon>Bacteria</taxon>
        <taxon>Pseudomonadati</taxon>
        <taxon>Pseudomonadota</taxon>
        <taxon>Betaproteobacteria</taxon>
        <taxon>Burkholderiales</taxon>
        <taxon>Oxalobacteraceae</taxon>
        <taxon>Telluria group</taxon>
        <taxon>Pseudoduganella</taxon>
    </lineage>
</organism>